<evidence type="ECO:0000313" key="2">
    <source>
        <dbReference type="EMBL" id="CAJ0592725.1"/>
    </source>
</evidence>
<evidence type="ECO:0000256" key="1">
    <source>
        <dbReference type="SAM" id="MobiDB-lite"/>
    </source>
</evidence>
<dbReference type="AlphaFoldDB" id="A0AA36DU42"/>
<comment type="caution">
    <text evidence="2">The sequence shown here is derived from an EMBL/GenBank/DDBJ whole genome shotgun (WGS) entry which is preliminary data.</text>
</comment>
<feature type="compositionally biased region" description="Basic and acidic residues" evidence="1">
    <location>
        <begin position="50"/>
        <end position="59"/>
    </location>
</feature>
<name>A0AA36DU42_CYLNA</name>
<feature type="region of interest" description="Disordered" evidence="1">
    <location>
        <begin position="38"/>
        <end position="95"/>
    </location>
</feature>
<protein>
    <submittedName>
        <fullName evidence="2">Uncharacterized protein</fullName>
    </submittedName>
</protein>
<feature type="region of interest" description="Disordered" evidence="1">
    <location>
        <begin position="1"/>
        <end position="21"/>
    </location>
</feature>
<proteinExistence type="predicted"/>
<dbReference type="Proteomes" id="UP001176961">
    <property type="component" value="Unassembled WGS sequence"/>
</dbReference>
<accession>A0AA36DU42</accession>
<keyword evidence="3" id="KW-1185">Reference proteome</keyword>
<reference evidence="2" key="1">
    <citation type="submission" date="2023-07" db="EMBL/GenBank/DDBJ databases">
        <authorList>
            <consortium name="CYATHOMIX"/>
        </authorList>
    </citation>
    <scope>NUCLEOTIDE SEQUENCE</scope>
    <source>
        <strain evidence="2">N/A</strain>
    </source>
</reference>
<sequence>MEKSGCSESGAASKYKREEGAGIVLRAFLDPKDIQDIQRWHGRDARRRGPQREKGERGRRSSKGLPEKPASSPAGECGEMGEQRFRGITGPRRAW</sequence>
<evidence type="ECO:0000313" key="3">
    <source>
        <dbReference type="Proteomes" id="UP001176961"/>
    </source>
</evidence>
<gene>
    <name evidence="2" type="ORF">CYNAS_LOCUS4708</name>
</gene>
<organism evidence="2 3">
    <name type="scientific">Cylicocyclus nassatus</name>
    <name type="common">Nematode worm</name>
    <dbReference type="NCBI Taxonomy" id="53992"/>
    <lineage>
        <taxon>Eukaryota</taxon>
        <taxon>Metazoa</taxon>
        <taxon>Ecdysozoa</taxon>
        <taxon>Nematoda</taxon>
        <taxon>Chromadorea</taxon>
        <taxon>Rhabditida</taxon>
        <taxon>Rhabditina</taxon>
        <taxon>Rhabditomorpha</taxon>
        <taxon>Strongyloidea</taxon>
        <taxon>Strongylidae</taxon>
        <taxon>Cylicocyclus</taxon>
    </lineage>
</organism>
<dbReference type="EMBL" id="CATQJL010000112">
    <property type="protein sequence ID" value="CAJ0592725.1"/>
    <property type="molecule type" value="Genomic_DNA"/>
</dbReference>